<dbReference type="EMBL" id="JAECSB010000020">
    <property type="protein sequence ID" value="MBH5141801.1"/>
    <property type="molecule type" value="Genomic_DNA"/>
</dbReference>
<accession>A0A0C3A9G9</accession>
<keyword evidence="1" id="KW-0472">Membrane</keyword>
<evidence type="ECO:0000313" key="4">
    <source>
        <dbReference type="EMBL" id="WGV47213.1"/>
    </source>
</evidence>
<evidence type="ECO:0000313" key="2">
    <source>
        <dbReference type="EMBL" id="MBH5141801.1"/>
    </source>
</evidence>
<evidence type="ECO:0000313" key="3">
    <source>
        <dbReference type="EMBL" id="QIP40823.1"/>
    </source>
</evidence>
<dbReference type="Proteomes" id="UP000627573">
    <property type="component" value="Unassembled WGS sequence"/>
</dbReference>
<dbReference type="Proteomes" id="UP001230933">
    <property type="component" value="Chromosome"/>
</dbReference>
<name>A0A0C3A9G9_RHOER</name>
<reference evidence="2 6" key="2">
    <citation type="submission" date="2020-12" db="EMBL/GenBank/DDBJ databases">
        <title>Draft genome sequence of furan degrading bacterial strain FUR100.</title>
        <authorList>
            <person name="Woiski C."/>
        </authorList>
    </citation>
    <scope>NUCLEOTIDE SEQUENCE [LARGE SCALE GENOMIC DNA]</scope>
    <source>
        <strain evidence="2 6">FUR100</strain>
    </source>
</reference>
<sequence>MSVLFTYLLFIGAGIAVGGAYSMFKVNKLASGILLALAVLAAVAGALRL</sequence>
<reference evidence="4" key="3">
    <citation type="submission" date="2023-08" db="EMBL/GenBank/DDBJ databases">
        <title>Isolation and Characterization of Rhodococcus erythropolis MGMM8.</title>
        <authorList>
            <person name="Diabankana R.G.C."/>
            <person name="Afordoanyi D.M."/>
            <person name="Validov S.Z."/>
        </authorList>
    </citation>
    <scope>NUCLEOTIDE SEQUENCE</scope>
    <source>
        <strain evidence="4">MGMM8</strain>
    </source>
</reference>
<keyword evidence="6" id="KW-1185">Reference proteome</keyword>
<proteinExistence type="predicted"/>
<evidence type="ECO:0000313" key="5">
    <source>
        <dbReference type="Proteomes" id="UP000502345"/>
    </source>
</evidence>
<organism evidence="2 6">
    <name type="scientific">Rhodococcus erythropolis</name>
    <name type="common">Arthrobacter picolinophilus</name>
    <dbReference type="NCBI Taxonomy" id="1833"/>
    <lineage>
        <taxon>Bacteria</taxon>
        <taxon>Bacillati</taxon>
        <taxon>Actinomycetota</taxon>
        <taxon>Actinomycetes</taxon>
        <taxon>Mycobacteriales</taxon>
        <taxon>Nocardiaceae</taxon>
        <taxon>Rhodococcus</taxon>
        <taxon>Rhodococcus erythropolis group</taxon>
    </lineage>
</organism>
<evidence type="ECO:0000313" key="6">
    <source>
        <dbReference type="Proteomes" id="UP000627573"/>
    </source>
</evidence>
<dbReference type="GeneID" id="66899788"/>
<feature type="transmembrane region" description="Helical" evidence="1">
    <location>
        <begin position="28"/>
        <end position="47"/>
    </location>
</feature>
<gene>
    <name evidence="3" type="ORF">G9444_3579</name>
    <name evidence="2" type="ORF">I3517_04125</name>
    <name evidence="4" type="ORF">QIE55_16705</name>
</gene>
<reference evidence="3 5" key="1">
    <citation type="submission" date="2020-03" db="EMBL/GenBank/DDBJ databases">
        <title>Screen low temperature-resistant strains for efficient degradation of petroleum hydrocarbons under the low temperature.</title>
        <authorList>
            <person name="Wang Y."/>
            <person name="Chen J."/>
        </authorList>
    </citation>
    <scope>NUCLEOTIDE SEQUENCE [LARGE SCALE GENOMIC DNA]</scope>
    <source>
        <strain evidence="3 5">KB1</strain>
    </source>
</reference>
<dbReference type="EMBL" id="CP050124">
    <property type="protein sequence ID" value="QIP40823.1"/>
    <property type="molecule type" value="Genomic_DNA"/>
</dbReference>
<keyword evidence="1" id="KW-0812">Transmembrane</keyword>
<protein>
    <submittedName>
        <fullName evidence="2">Uncharacterized protein</fullName>
    </submittedName>
</protein>
<evidence type="ECO:0000256" key="1">
    <source>
        <dbReference type="SAM" id="Phobius"/>
    </source>
</evidence>
<dbReference type="Proteomes" id="UP000502345">
    <property type="component" value="Chromosome"/>
</dbReference>
<dbReference type="KEGG" id="reb:XU06_15970"/>
<dbReference type="EMBL" id="CP124545">
    <property type="protein sequence ID" value="WGV47213.1"/>
    <property type="molecule type" value="Genomic_DNA"/>
</dbReference>
<dbReference type="AlphaFoldDB" id="A0A0C3A9G9"/>
<dbReference type="RefSeq" id="WP_007732248.1">
    <property type="nucleotide sequence ID" value="NZ_AP018733.1"/>
</dbReference>
<keyword evidence="1" id="KW-1133">Transmembrane helix</keyword>